<comment type="caution">
    <text evidence="15">The sequence shown here is derived from an EMBL/GenBank/DDBJ whole genome shotgun (WGS) entry which is preliminary data.</text>
</comment>
<evidence type="ECO:0000256" key="7">
    <source>
        <dbReference type="ARBA" id="ARBA00022786"/>
    </source>
</evidence>
<keyword evidence="7" id="KW-0833">Ubl conjugation pathway</keyword>
<dbReference type="InterPro" id="IPR013083">
    <property type="entry name" value="Znf_RING/FYVE/PHD"/>
</dbReference>
<evidence type="ECO:0000256" key="2">
    <source>
        <dbReference type="ARBA" id="ARBA00004718"/>
    </source>
</evidence>
<dbReference type="GO" id="GO:0008270">
    <property type="term" value="F:zinc ion binding"/>
    <property type="evidence" value="ECO:0007669"/>
    <property type="project" value="UniProtKB-KW"/>
</dbReference>
<dbReference type="PROSITE" id="PS51044">
    <property type="entry name" value="ZF_SP_RING"/>
    <property type="match status" value="1"/>
</dbReference>
<dbReference type="Proteomes" id="UP001159428">
    <property type="component" value="Unassembled WGS sequence"/>
</dbReference>
<dbReference type="GO" id="GO:0006357">
    <property type="term" value="P:regulation of transcription by RNA polymerase II"/>
    <property type="evidence" value="ECO:0007669"/>
    <property type="project" value="TreeGrafter"/>
</dbReference>
<proteinExistence type="inferred from homology"/>
<dbReference type="InterPro" id="IPR004181">
    <property type="entry name" value="Znf_MIZ"/>
</dbReference>
<dbReference type="Gene3D" id="1.10.720.30">
    <property type="entry name" value="SAP domain"/>
    <property type="match status" value="1"/>
</dbReference>
<sequence length="588" mass="66133">VRNWGEYQLGKSKMDEVADLRHMLLSFRVSELQSLLVFAGRSKTGRKHELMGRALQMLKSEGNHHVRKKLRELYERRCPRKVVIPPAQPRPAIQPPVQRSSQLQSVNSDTTGVPVHPDVRLSHLPFFEQIDDLVRPTSLVLRGLSHFQEAYVMFHLTPSQVQLISSSRDTRPNSRNEYTVQVQLRFCLFETSCVQEDNFPSSLCVKVNGKMCQINTGHTSQNCNPNTESKRPSKPVNITQLCRLSPTVPNHIHVSWTPKFGQRHVVTVKLVRAVTSSCLIQRLKINGYRNPDHSRALIKEKLAHDPDSEVATTSLRVSLLCPLGKTRMTLPCRAITCNHLQCFDAALYLQMNERKTTWICPVCDKKAPFDKLVLDGLFREILEAAVNCNEISFHEDGSWRPINDLQEHESKKAISALISSAVVSSPEKSVSSSKLHHQGETKEVDNKKEKECDIIDLTLDSDSESEKDTNDNDDDQESDNDRDLNTPRPPYGVINTAPGPGGVKSPPGLNPMVFPNNTGTIPGTSTSSLLNPNFFPPPPLDFPCQVICLEANHLVVLYSEFLYFCRPQYPWTHGLLGHHGSSNVIQLD</sequence>
<dbReference type="InterPro" id="IPR003034">
    <property type="entry name" value="SAP_dom"/>
</dbReference>
<evidence type="ECO:0000259" key="12">
    <source>
        <dbReference type="PROSITE" id="PS50800"/>
    </source>
</evidence>
<dbReference type="Gene3D" id="2.60.120.780">
    <property type="entry name" value="PINIT domain"/>
    <property type="match status" value="1"/>
</dbReference>
<feature type="region of interest" description="Disordered" evidence="11">
    <location>
        <begin position="428"/>
        <end position="503"/>
    </location>
</feature>
<feature type="domain" description="PINIT" evidence="14">
    <location>
        <begin position="107"/>
        <end position="274"/>
    </location>
</feature>
<dbReference type="GO" id="GO:0003712">
    <property type="term" value="F:transcription coregulator activity"/>
    <property type="evidence" value="ECO:0007669"/>
    <property type="project" value="TreeGrafter"/>
</dbReference>
<dbReference type="InterPro" id="IPR036361">
    <property type="entry name" value="SAP_dom_sf"/>
</dbReference>
<evidence type="ECO:0000256" key="1">
    <source>
        <dbReference type="ARBA" id="ARBA00004123"/>
    </source>
</evidence>
<accession>A0AAU9VX94</accession>
<evidence type="ECO:0000256" key="5">
    <source>
        <dbReference type="ARBA" id="ARBA00022723"/>
    </source>
</evidence>
<dbReference type="PANTHER" id="PTHR10782:SF94">
    <property type="entry name" value="SUPPRESSOR OF VARIEGATION 2-10, ISOFORM I"/>
    <property type="match status" value="1"/>
</dbReference>
<dbReference type="PROSITE" id="PS51466">
    <property type="entry name" value="PINIT"/>
    <property type="match status" value="1"/>
</dbReference>
<gene>
    <name evidence="15" type="ORF">PMEA_00021621</name>
</gene>
<keyword evidence="8" id="KW-0862">Zinc</keyword>
<evidence type="ECO:0000259" key="14">
    <source>
        <dbReference type="PROSITE" id="PS51466"/>
    </source>
</evidence>
<feature type="domain" description="SAP" evidence="12">
    <location>
        <begin position="24"/>
        <end position="58"/>
    </location>
</feature>
<evidence type="ECO:0000256" key="4">
    <source>
        <dbReference type="ARBA" id="ARBA00022679"/>
    </source>
</evidence>
<dbReference type="GO" id="GO:0061665">
    <property type="term" value="F:SUMO ligase activity"/>
    <property type="evidence" value="ECO:0007669"/>
    <property type="project" value="TreeGrafter"/>
</dbReference>
<dbReference type="InterPro" id="IPR023321">
    <property type="entry name" value="PINIT"/>
</dbReference>
<feature type="non-terminal residue" evidence="15">
    <location>
        <position position="1"/>
    </location>
</feature>
<comment type="pathway">
    <text evidence="2">Protein modification; protein sumoylation.</text>
</comment>
<dbReference type="EMBL" id="CALNXJ010000004">
    <property type="protein sequence ID" value="CAH3038310.1"/>
    <property type="molecule type" value="Genomic_DNA"/>
</dbReference>
<dbReference type="Pfam" id="PF14324">
    <property type="entry name" value="PINIT"/>
    <property type="match status" value="1"/>
</dbReference>
<feature type="domain" description="SP-RING-type" evidence="13">
    <location>
        <begin position="306"/>
        <end position="387"/>
    </location>
</feature>
<dbReference type="SUPFAM" id="SSF68906">
    <property type="entry name" value="SAP domain"/>
    <property type="match status" value="1"/>
</dbReference>
<evidence type="ECO:0000259" key="13">
    <source>
        <dbReference type="PROSITE" id="PS51044"/>
    </source>
</evidence>
<dbReference type="PANTHER" id="PTHR10782">
    <property type="entry name" value="ZINC FINGER MIZ DOMAIN-CONTAINING PROTEIN"/>
    <property type="match status" value="1"/>
</dbReference>
<evidence type="ECO:0000313" key="15">
    <source>
        <dbReference type="EMBL" id="CAH3038310.1"/>
    </source>
</evidence>
<dbReference type="AlphaFoldDB" id="A0AAU9VX94"/>
<dbReference type="Gene3D" id="3.30.40.10">
    <property type="entry name" value="Zinc/RING finger domain, C3HC4 (zinc finger)"/>
    <property type="match status" value="1"/>
</dbReference>
<evidence type="ECO:0000256" key="10">
    <source>
        <dbReference type="PROSITE-ProRule" id="PRU00452"/>
    </source>
</evidence>
<comment type="similarity">
    <text evidence="3">Belongs to the PIAS family.</text>
</comment>
<reference evidence="15 16" key="1">
    <citation type="submission" date="2022-05" db="EMBL/GenBank/DDBJ databases">
        <authorList>
            <consortium name="Genoscope - CEA"/>
            <person name="William W."/>
        </authorList>
    </citation>
    <scope>NUCLEOTIDE SEQUENCE [LARGE SCALE GENOMIC DNA]</scope>
</reference>
<comment type="subcellular location">
    <subcellularLocation>
        <location evidence="1">Nucleus</location>
    </subcellularLocation>
</comment>
<dbReference type="GO" id="GO:0000785">
    <property type="term" value="C:chromatin"/>
    <property type="evidence" value="ECO:0007669"/>
    <property type="project" value="TreeGrafter"/>
</dbReference>
<dbReference type="GO" id="GO:0016925">
    <property type="term" value="P:protein sumoylation"/>
    <property type="evidence" value="ECO:0007669"/>
    <property type="project" value="TreeGrafter"/>
</dbReference>
<dbReference type="FunFam" id="1.10.720.30:FF:000001">
    <property type="entry name" value="E3 SUMO-protein ligase PIAS2 isoform 1"/>
    <property type="match status" value="1"/>
</dbReference>
<evidence type="ECO:0000256" key="6">
    <source>
        <dbReference type="ARBA" id="ARBA00022771"/>
    </source>
</evidence>
<dbReference type="Pfam" id="PF02891">
    <property type="entry name" value="zf-MIZ"/>
    <property type="match status" value="1"/>
</dbReference>
<keyword evidence="6 10" id="KW-0863">Zinc-finger</keyword>
<dbReference type="InterPro" id="IPR038654">
    <property type="entry name" value="PINIT_sf"/>
</dbReference>
<dbReference type="FunFam" id="2.60.120.780:FF:000001">
    <property type="entry name" value="E3 SUMO-protein ligase PIAS2 isoform X1"/>
    <property type="match status" value="1"/>
</dbReference>
<evidence type="ECO:0000256" key="11">
    <source>
        <dbReference type="SAM" id="MobiDB-lite"/>
    </source>
</evidence>
<evidence type="ECO:0008006" key="17">
    <source>
        <dbReference type="Google" id="ProtNLM"/>
    </source>
</evidence>
<protein>
    <recommendedName>
        <fullName evidence="17">Protein inhibitor of activated STAT</fullName>
    </recommendedName>
</protein>
<evidence type="ECO:0000313" key="16">
    <source>
        <dbReference type="Proteomes" id="UP001159428"/>
    </source>
</evidence>
<evidence type="ECO:0000256" key="3">
    <source>
        <dbReference type="ARBA" id="ARBA00005383"/>
    </source>
</evidence>
<dbReference type="PROSITE" id="PS50800">
    <property type="entry name" value="SAP"/>
    <property type="match status" value="1"/>
</dbReference>
<keyword evidence="4" id="KW-0808">Transferase</keyword>
<dbReference type="GO" id="GO:0005634">
    <property type="term" value="C:nucleus"/>
    <property type="evidence" value="ECO:0007669"/>
    <property type="project" value="UniProtKB-SubCell"/>
</dbReference>
<dbReference type="SMART" id="SM00513">
    <property type="entry name" value="SAP"/>
    <property type="match status" value="1"/>
</dbReference>
<evidence type="ECO:0000256" key="9">
    <source>
        <dbReference type="ARBA" id="ARBA00023242"/>
    </source>
</evidence>
<keyword evidence="16" id="KW-1185">Reference proteome</keyword>
<feature type="compositionally biased region" description="Basic and acidic residues" evidence="11">
    <location>
        <begin position="437"/>
        <end position="453"/>
    </location>
</feature>
<keyword evidence="9" id="KW-0539">Nucleus</keyword>
<organism evidence="15 16">
    <name type="scientific">Pocillopora meandrina</name>
    <dbReference type="NCBI Taxonomy" id="46732"/>
    <lineage>
        <taxon>Eukaryota</taxon>
        <taxon>Metazoa</taxon>
        <taxon>Cnidaria</taxon>
        <taxon>Anthozoa</taxon>
        <taxon>Hexacorallia</taxon>
        <taxon>Scleractinia</taxon>
        <taxon>Astrocoeniina</taxon>
        <taxon>Pocilloporidae</taxon>
        <taxon>Pocillopora</taxon>
    </lineage>
</organism>
<name>A0AAU9VX94_9CNID</name>
<evidence type="ECO:0000256" key="8">
    <source>
        <dbReference type="ARBA" id="ARBA00022833"/>
    </source>
</evidence>
<keyword evidence="5" id="KW-0479">Metal-binding</keyword>